<evidence type="ECO:0008006" key="4">
    <source>
        <dbReference type="Google" id="ProtNLM"/>
    </source>
</evidence>
<keyword evidence="3" id="KW-1185">Reference proteome</keyword>
<reference evidence="2 3" key="1">
    <citation type="journal article" date="2011" name="Int. J. Syst. Evol. Microbiol.">
        <title>Zhongshania antarctica gen. nov., sp. nov. and Zhongshania guokunii sp. nov., gammaproteobacteria respectively isolated from coastal attached (fast) ice and surface seawater of the Antarctic.</title>
        <authorList>
            <person name="Li H.J."/>
            <person name="Zhang X.Y."/>
            <person name="Chen C.X."/>
            <person name="Zhang Y.J."/>
            <person name="Gao Z.M."/>
            <person name="Yu Y."/>
            <person name="Chen X.L."/>
            <person name="Chen B."/>
            <person name="Zhang Y.Z."/>
        </authorList>
    </citation>
    <scope>NUCLEOTIDE SEQUENCE [LARGE SCALE GENOMIC DNA]</scope>
    <source>
        <strain evidence="2 3">ZS6-22T</strain>
    </source>
</reference>
<proteinExistence type="predicted"/>
<feature type="signal peptide" evidence="1">
    <location>
        <begin position="1"/>
        <end position="21"/>
    </location>
</feature>
<evidence type="ECO:0000313" key="2">
    <source>
        <dbReference type="EMBL" id="MEX1669643.1"/>
    </source>
</evidence>
<sequence>MNMKKMALSLAVASLSMTAVAQVQNGELKTFSANTPAKATEVNQNFTVLKNGINAIADSVAALSDRVVAIEEYAPNQSVAGRCYSVTGYETELARENNANSDNPYSSAKGYVHSLQVRNGYVFFDGENQTGRISVRRDTVNQYFLESGGGNFTRADQGEAGDFISTEYMDYDITWSQTNSSVVTQDLDADEGVETISFTSSKSGDILFGTEIETNGYSSGAKSGEVRLYLLNEMACSEAQQGDAALTAQ</sequence>
<dbReference type="EMBL" id="JBFRYA010000010">
    <property type="protein sequence ID" value="MEX1669643.1"/>
    <property type="molecule type" value="Genomic_DNA"/>
</dbReference>
<keyword evidence="1" id="KW-0732">Signal</keyword>
<accession>A0ABV3U931</accession>
<dbReference type="Proteomes" id="UP001557485">
    <property type="component" value="Unassembled WGS sequence"/>
</dbReference>
<name>A0ABV3U931_9GAMM</name>
<dbReference type="RefSeq" id="WP_368381916.1">
    <property type="nucleotide sequence ID" value="NZ_JBFRYA010000010.1"/>
</dbReference>
<evidence type="ECO:0000256" key="1">
    <source>
        <dbReference type="SAM" id="SignalP"/>
    </source>
</evidence>
<evidence type="ECO:0000313" key="3">
    <source>
        <dbReference type="Proteomes" id="UP001557485"/>
    </source>
</evidence>
<organism evidence="2 3">
    <name type="scientific">Zhongshania guokunii</name>
    <dbReference type="NCBI Taxonomy" id="641783"/>
    <lineage>
        <taxon>Bacteria</taxon>
        <taxon>Pseudomonadati</taxon>
        <taxon>Pseudomonadota</taxon>
        <taxon>Gammaproteobacteria</taxon>
        <taxon>Cellvibrionales</taxon>
        <taxon>Spongiibacteraceae</taxon>
        <taxon>Zhongshania</taxon>
    </lineage>
</organism>
<protein>
    <recommendedName>
        <fullName evidence="4">Lipoprotein</fullName>
    </recommendedName>
</protein>
<comment type="caution">
    <text evidence="2">The sequence shown here is derived from an EMBL/GenBank/DDBJ whole genome shotgun (WGS) entry which is preliminary data.</text>
</comment>
<feature type="chain" id="PRO_5046357751" description="Lipoprotein" evidence="1">
    <location>
        <begin position="22"/>
        <end position="249"/>
    </location>
</feature>
<gene>
    <name evidence="2" type="ORF">AB4876_12055</name>
</gene>